<accession>A0AAV8YHL7</accession>
<evidence type="ECO:0000313" key="3">
    <source>
        <dbReference type="Proteomes" id="UP001162162"/>
    </source>
</evidence>
<feature type="compositionally biased region" description="Basic and acidic residues" evidence="1">
    <location>
        <begin position="71"/>
        <end position="86"/>
    </location>
</feature>
<protein>
    <submittedName>
        <fullName evidence="2">Uncharacterized protein</fullName>
    </submittedName>
</protein>
<evidence type="ECO:0000256" key="1">
    <source>
        <dbReference type="SAM" id="MobiDB-lite"/>
    </source>
</evidence>
<proteinExistence type="predicted"/>
<feature type="region of interest" description="Disordered" evidence="1">
    <location>
        <begin position="37"/>
        <end position="94"/>
    </location>
</feature>
<dbReference type="Proteomes" id="UP001162162">
    <property type="component" value="Unassembled WGS sequence"/>
</dbReference>
<sequence length="114" mass="13341">MKKRDISHKSHPGLDALKNSNLCLPEKRLKYEKLAVKKRKRHPEVPRIVKVAKVKPDKTPKHPKSPKPPKPAKEKSPPKPPKERIPKRPPPPFQYFYLSELEKERCSCRRQNSI</sequence>
<organism evidence="2 3">
    <name type="scientific">Aromia moschata</name>
    <dbReference type="NCBI Taxonomy" id="1265417"/>
    <lineage>
        <taxon>Eukaryota</taxon>
        <taxon>Metazoa</taxon>
        <taxon>Ecdysozoa</taxon>
        <taxon>Arthropoda</taxon>
        <taxon>Hexapoda</taxon>
        <taxon>Insecta</taxon>
        <taxon>Pterygota</taxon>
        <taxon>Neoptera</taxon>
        <taxon>Endopterygota</taxon>
        <taxon>Coleoptera</taxon>
        <taxon>Polyphaga</taxon>
        <taxon>Cucujiformia</taxon>
        <taxon>Chrysomeloidea</taxon>
        <taxon>Cerambycidae</taxon>
        <taxon>Cerambycinae</taxon>
        <taxon>Callichromatini</taxon>
        <taxon>Aromia</taxon>
    </lineage>
</organism>
<dbReference type="EMBL" id="JAPWTK010000102">
    <property type="protein sequence ID" value="KAJ8950295.1"/>
    <property type="molecule type" value="Genomic_DNA"/>
</dbReference>
<feature type="region of interest" description="Disordered" evidence="1">
    <location>
        <begin position="1"/>
        <end position="21"/>
    </location>
</feature>
<evidence type="ECO:0000313" key="2">
    <source>
        <dbReference type="EMBL" id="KAJ8950295.1"/>
    </source>
</evidence>
<feature type="compositionally biased region" description="Basic residues" evidence="1">
    <location>
        <begin position="1"/>
        <end position="11"/>
    </location>
</feature>
<reference evidence="2" key="1">
    <citation type="journal article" date="2023" name="Insect Mol. Biol.">
        <title>Genome sequencing provides insights into the evolution of gene families encoding plant cell wall-degrading enzymes in longhorned beetles.</title>
        <authorList>
            <person name="Shin N.R."/>
            <person name="Okamura Y."/>
            <person name="Kirsch R."/>
            <person name="Pauchet Y."/>
        </authorList>
    </citation>
    <scope>NUCLEOTIDE SEQUENCE</scope>
    <source>
        <strain evidence="2">AMC_N1</strain>
    </source>
</reference>
<gene>
    <name evidence="2" type="ORF">NQ318_021151</name>
</gene>
<name>A0AAV8YHL7_9CUCU</name>
<dbReference type="AlphaFoldDB" id="A0AAV8YHL7"/>
<keyword evidence="3" id="KW-1185">Reference proteome</keyword>
<comment type="caution">
    <text evidence="2">The sequence shown here is derived from an EMBL/GenBank/DDBJ whole genome shotgun (WGS) entry which is preliminary data.</text>
</comment>